<dbReference type="SUPFAM" id="SSF63411">
    <property type="entry name" value="LuxS/MPP-like metallohydrolase"/>
    <property type="match status" value="2"/>
</dbReference>
<evidence type="ECO:0000256" key="13">
    <source>
        <dbReference type="ARBA" id="ARBA00023049"/>
    </source>
</evidence>
<evidence type="ECO:0000256" key="17">
    <source>
        <dbReference type="RuleBase" id="RU004447"/>
    </source>
</evidence>
<evidence type="ECO:0000256" key="7">
    <source>
        <dbReference type="ARBA" id="ARBA00020510"/>
    </source>
</evidence>
<comment type="subcellular location">
    <subcellularLocation>
        <location evidence="3">Mitochondrion matrix</location>
    </subcellularLocation>
</comment>
<dbReference type="InterPro" id="IPR050361">
    <property type="entry name" value="MPP/UQCRC_Complex"/>
</dbReference>
<feature type="domain" description="Peptidase M16 N-terminal" evidence="18">
    <location>
        <begin position="48"/>
        <end position="194"/>
    </location>
</feature>
<comment type="subunit">
    <text evidence="5">Heterodimer of PMPCA (alpha) and PMPCB (beta) subunits, forming the mitochondrial processing protease (MPP) in which PMPCA is involved in substrate recognition and binding and PMPCB is the catalytic subunit.</text>
</comment>
<sequence>CHQILWYFLPTMNKFTAGPYRLLATQAAHQVALNVPETKVTALENGLRVASEDSGLPTCTVGLWIDAGSRYENERNNGTAHFLEHMAFKGTRKRSQLDLELEIENMGAHLNAYTSREQTVYYAKAFSKDLPRAVEILADIIQNSTLGEAEIERERGVILREMQEVETNLQEVVFDYLHATAYQSTALGRTILGPTENIKTINRGDLVEYITAHYKGPRIVLAAAGGVCHDELIDLAKYHFGKLPGRHQGEAPALPLCHFTGSEIRVRDDKMPLAHIAIAVEAVGWSHPDTIPLMVANTLIGNWDRSFGGGVNLSSKLAQMACQGNLCHSFQSFNTCYTDTGLWGLYMVCEPSTINDMMHFTQMEWISLCTSVTESEVARAKNLLKTNMLLHLDGSTPICEDIGRQMLCYSRRIPLHELEARIEVSPIEQLPDYNQIRSGMFWMRS</sequence>
<dbReference type="FunFam" id="3.30.830.10:FF:000001">
    <property type="entry name" value="Mitochondrial-processing peptidase subunit beta, mitochondrial"/>
    <property type="match status" value="1"/>
</dbReference>
<dbReference type="Pfam" id="PF00675">
    <property type="entry name" value="Peptidase_M16"/>
    <property type="match status" value="1"/>
</dbReference>
<dbReference type="InterPro" id="IPR007863">
    <property type="entry name" value="Peptidase_M16_C"/>
</dbReference>
<dbReference type="Gene3D" id="3.30.830.10">
    <property type="entry name" value="Metalloenzyme, LuxS/M16 peptidase-like"/>
    <property type="match status" value="2"/>
</dbReference>
<keyword evidence="10" id="KW-0378">Hydrolase</keyword>
<dbReference type="InterPro" id="IPR011765">
    <property type="entry name" value="Pept_M16_N"/>
</dbReference>
<gene>
    <name evidence="20" type="primary">PMPCB</name>
    <name evidence="20" type="synonym">pmpcb</name>
</gene>
<keyword evidence="11" id="KW-0862">Zinc</keyword>
<evidence type="ECO:0000256" key="1">
    <source>
        <dbReference type="ARBA" id="ARBA00001098"/>
    </source>
</evidence>
<dbReference type="Ensembl" id="ENSONIT00000051386.1">
    <property type="protein sequence ID" value="ENSONIP00000047555.1"/>
    <property type="gene ID" value="ENSONIG00000008066.2"/>
</dbReference>
<dbReference type="Pfam" id="PF05193">
    <property type="entry name" value="Peptidase_M16_C"/>
    <property type="match status" value="1"/>
</dbReference>
<comment type="similarity">
    <text evidence="4 17">Belongs to the peptidase M16 family.</text>
</comment>
<proteinExistence type="inferred from homology"/>
<evidence type="ECO:0000259" key="18">
    <source>
        <dbReference type="Pfam" id="PF00675"/>
    </source>
</evidence>
<evidence type="ECO:0000256" key="11">
    <source>
        <dbReference type="ARBA" id="ARBA00022833"/>
    </source>
</evidence>
<dbReference type="PROSITE" id="PS00143">
    <property type="entry name" value="INSULINASE"/>
    <property type="match status" value="1"/>
</dbReference>
<evidence type="ECO:0000256" key="6">
    <source>
        <dbReference type="ARBA" id="ARBA00012299"/>
    </source>
</evidence>
<name>A0A669CJN2_ORENI</name>
<dbReference type="PANTHER" id="PTHR11851">
    <property type="entry name" value="METALLOPROTEASE"/>
    <property type="match status" value="1"/>
</dbReference>
<protein>
    <recommendedName>
        <fullName evidence="7">Mitochondrial-processing peptidase subunit beta</fullName>
        <ecNumber evidence="6">3.4.24.64</ecNumber>
    </recommendedName>
    <alternativeName>
        <fullName evidence="15">Beta-MPP</fullName>
    </alternativeName>
</protein>
<keyword evidence="13" id="KW-0482">Metalloprotease</keyword>
<evidence type="ECO:0000313" key="20">
    <source>
        <dbReference type="Ensembl" id="ENSONIP00000047555.1"/>
    </source>
</evidence>
<keyword evidence="14" id="KW-0496">Mitochondrion</keyword>
<reference evidence="20" key="3">
    <citation type="submission" date="2025-09" db="UniProtKB">
        <authorList>
            <consortium name="Ensembl"/>
        </authorList>
    </citation>
    <scope>IDENTIFICATION</scope>
</reference>
<evidence type="ECO:0000256" key="14">
    <source>
        <dbReference type="ARBA" id="ARBA00023128"/>
    </source>
</evidence>
<dbReference type="InterPro" id="IPR001431">
    <property type="entry name" value="Pept_M16_Zn_BS"/>
</dbReference>
<comment type="function">
    <text evidence="16">Catalytic subunit of the essential mitochondrial processing protease (MPP), which cleaves the mitochondrial sequence off newly imported precursors proteins. Preferentially, cleaves after an arginine at position P2. Required for PINK1 turnover by coupling PINK1 mitochondrial import and cleavage, which results in subsequent PINK1 proteolysis.</text>
</comment>
<evidence type="ECO:0000256" key="3">
    <source>
        <dbReference type="ARBA" id="ARBA00004305"/>
    </source>
</evidence>
<dbReference type="Proteomes" id="UP000005207">
    <property type="component" value="Linkage group LG17"/>
</dbReference>
<accession>A0A669CJN2</accession>
<comment type="catalytic activity">
    <reaction evidence="1">
        <text>Release of N-terminal transit peptides from precursor proteins imported into the mitochondrion, typically with Arg in position P2.</text>
        <dbReference type="EC" id="3.4.24.64"/>
    </reaction>
</comment>
<dbReference type="InterPro" id="IPR011249">
    <property type="entry name" value="Metalloenz_LuxS/M16"/>
</dbReference>
<dbReference type="GO" id="GO:0006627">
    <property type="term" value="P:protein processing involved in protein targeting to mitochondrion"/>
    <property type="evidence" value="ECO:0007669"/>
    <property type="project" value="UniProtKB-ARBA"/>
</dbReference>
<evidence type="ECO:0000256" key="10">
    <source>
        <dbReference type="ARBA" id="ARBA00022801"/>
    </source>
</evidence>
<dbReference type="GO" id="GO:0046872">
    <property type="term" value="F:metal ion binding"/>
    <property type="evidence" value="ECO:0007669"/>
    <property type="project" value="UniProtKB-KW"/>
</dbReference>
<keyword evidence="9" id="KW-0479">Metal-binding</keyword>
<evidence type="ECO:0000256" key="2">
    <source>
        <dbReference type="ARBA" id="ARBA00001947"/>
    </source>
</evidence>
<dbReference type="GO" id="GO:0005759">
    <property type="term" value="C:mitochondrial matrix"/>
    <property type="evidence" value="ECO:0007669"/>
    <property type="project" value="UniProtKB-SubCell"/>
</dbReference>
<comment type="cofactor">
    <cofactor evidence="2">
        <name>Zn(2+)</name>
        <dbReference type="ChEBI" id="CHEBI:29105"/>
    </cofactor>
</comment>
<dbReference type="AlphaFoldDB" id="A0A669CJN2"/>
<dbReference type="EC" id="3.4.24.64" evidence="6"/>
<evidence type="ECO:0000259" key="19">
    <source>
        <dbReference type="Pfam" id="PF05193"/>
    </source>
</evidence>
<feature type="domain" description="Peptidase M16 C-terminal" evidence="19">
    <location>
        <begin position="201"/>
        <end position="384"/>
    </location>
</feature>
<reference evidence="21" key="1">
    <citation type="submission" date="2012-01" db="EMBL/GenBank/DDBJ databases">
        <title>The Genome Sequence of Oreochromis niloticus (Nile Tilapia).</title>
        <authorList>
            <consortium name="Broad Institute Genome Assembly Team"/>
            <consortium name="Broad Institute Sequencing Platform"/>
            <person name="Di Palma F."/>
            <person name="Johnson J."/>
            <person name="Lander E.S."/>
            <person name="Lindblad-Toh K."/>
        </authorList>
    </citation>
    <scope>NUCLEOTIDE SEQUENCE [LARGE SCALE GENOMIC DNA]</scope>
</reference>
<evidence type="ECO:0000256" key="9">
    <source>
        <dbReference type="ARBA" id="ARBA00022723"/>
    </source>
</evidence>
<dbReference type="GO" id="GO:0004222">
    <property type="term" value="F:metalloendopeptidase activity"/>
    <property type="evidence" value="ECO:0007669"/>
    <property type="project" value="UniProtKB-EC"/>
</dbReference>
<keyword evidence="8" id="KW-0645">Protease</keyword>
<evidence type="ECO:0000256" key="5">
    <source>
        <dbReference type="ARBA" id="ARBA00011587"/>
    </source>
</evidence>
<keyword evidence="12" id="KW-0809">Transit peptide</keyword>
<dbReference type="FunFam" id="3.30.830.10:FF:000002">
    <property type="entry name" value="Mitochondrial-processing peptidase subunit beta"/>
    <property type="match status" value="1"/>
</dbReference>
<keyword evidence="21" id="KW-1185">Reference proteome</keyword>
<organism evidence="20 21">
    <name type="scientific">Oreochromis niloticus</name>
    <name type="common">Nile tilapia</name>
    <name type="synonym">Tilapia nilotica</name>
    <dbReference type="NCBI Taxonomy" id="8128"/>
    <lineage>
        <taxon>Eukaryota</taxon>
        <taxon>Metazoa</taxon>
        <taxon>Chordata</taxon>
        <taxon>Craniata</taxon>
        <taxon>Vertebrata</taxon>
        <taxon>Euteleostomi</taxon>
        <taxon>Actinopterygii</taxon>
        <taxon>Neopterygii</taxon>
        <taxon>Teleostei</taxon>
        <taxon>Neoteleostei</taxon>
        <taxon>Acanthomorphata</taxon>
        <taxon>Ovalentaria</taxon>
        <taxon>Cichlomorphae</taxon>
        <taxon>Cichliformes</taxon>
        <taxon>Cichlidae</taxon>
        <taxon>African cichlids</taxon>
        <taxon>Pseudocrenilabrinae</taxon>
        <taxon>Oreochromini</taxon>
        <taxon>Oreochromis</taxon>
    </lineage>
</organism>
<evidence type="ECO:0000313" key="21">
    <source>
        <dbReference type="Proteomes" id="UP000005207"/>
    </source>
</evidence>
<evidence type="ECO:0000256" key="8">
    <source>
        <dbReference type="ARBA" id="ARBA00022670"/>
    </source>
</evidence>
<evidence type="ECO:0000256" key="4">
    <source>
        <dbReference type="ARBA" id="ARBA00007261"/>
    </source>
</evidence>
<evidence type="ECO:0000256" key="15">
    <source>
        <dbReference type="ARBA" id="ARBA00031018"/>
    </source>
</evidence>
<evidence type="ECO:0000256" key="16">
    <source>
        <dbReference type="ARBA" id="ARBA00045433"/>
    </source>
</evidence>
<dbReference type="PANTHER" id="PTHR11851:SF103">
    <property type="entry name" value="MITOCHONDRIAL-PROCESSING PEPTIDASE SUBUNIT BETA"/>
    <property type="match status" value="1"/>
</dbReference>
<dbReference type="GeneTree" id="ENSGT00940000156608"/>
<reference evidence="20" key="2">
    <citation type="submission" date="2025-08" db="UniProtKB">
        <authorList>
            <consortium name="Ensembl"/>
        </authorList>
    </citation>
    <scope>IDENTIFICATION</scope>
</reference>
<evidence type="ECO:0000256" key="12">
    <source>
        <dbReference type="ARBA" id="ARBA00022946"/>
    </source>
</evidence>